<evidence type="ECO:0000256" key="1">
    <source>
        <dbReference type="SAM" id="MobiDB-lite"/>
    </source>
</evidence>
<reference evidence="3" key="1">
    <citation type="submission" date="2023-01" db="EMBL/GenBank/DDBJ databases">
        <title>Genome assembly of the deep-sea coral Lophelia pertusa.</title>
        <authorList>
            <person name="Herrera S."/>
            <person name="Cordes E."/>
        </authorList>
    </citation>
    <scope>NUCLEOTIDE SEQUENCE</scope>
    <source>
        <strain evidence="3">USNM1676648</strain>
        <tissue evidence="3">Polyp</tissue>
    </source>
</reference>
<protein>
    <recommendedName>
        <fullName evidence="2">CABIT domain-containing protein</fullName>
    </recommendedName>
</protein>
<feature type="compositionally biased region" description="Basic and acidic residues" evidence="1">
    <location>
        <begin position="447"/>
        <end position="456"/>
    </location>
</feature>
<feature type="compositionally biased region" description="Basic and acidic residues" evidence="1">
    <location>
        <begin position="639"/>
        <end position="661"/>
    </location>
</feature>
<proteinExistence type="predicted"/>
<comment type="caution">
    <text evidence="3">The sequence shown here is derived from an EMBL/GenBank/DDBJ whole genome shotgun (WGS) entry which is preliminary data.</text>
</comment>
<dbReference type="EMBL" id="MU827309">
    <property type="protein sequence ID" value="KAJ7360450.1"/>
    <property type="molecule type" value="Genomic_DNA"/>
</dbReference>
<evidence type="ECO:0000313" key="4">
    <source>
        <dbReference type="Proteomes" id="UP001163046"/>
    </source>
</evidence>
<gene>
    <name evidence="3" type="ORF">OS493_015551</name>
</gene>
<keyword evidence="4" id="KW-1185">Reference proteome</keyword>
<feature type="compositionally biased region" description="Acidic residues" evidence="1">
    <location>
        <begin position="465"/>
        <end position="477"/>
    </location>
</feature>
<feature type="region of interest" description="Disordered" evidence="1">
    <location>
        <begin position="593"/>
        <end position="666"/>
    </location>
</feature>
<organism evidence="3 4">
    <name type="scientific">Desmophyllum pertusum</name>
    <dbReference type="NCBI Taxonomy" id="174260"/>
    <lineage>
        <taxon>Eukaryota</taxon>
        <taxon>Metazoa</taxon>
        <taxon>Cnidaria</taxon>
        <taxon>Anthozoa</taxon>
        <taxon>Hexacorallia</taxon>
        <taxon>Scleractinia</taxon>
        <taxon>Caryophylliina</taxon>
        <taxon>Caryophylliidae</taxon>
        <taxon>Desmophyllum</taxon>
    </lineage>
</organism>
<name>A0A9W9YQD1_9CNID</name>
<dbReference type="OrthoDB" id="5990603at2759"/>
<evidence type="ECO:0000259" key="2">
    <source>
        <dbReference type="Pfam" id="PF12736"/>
    </source>
</evidence>
<dbReference type="Proteomes" id="UP001163046">
    <property type="component" value="Unassembled WGS sequence"/>
</dbReference>
<dbReference type="InterPro" id="IPR025946">
    <property type="entry name" value="CABIT_dom"/>
</dbReference>
<dbReference type="AlphaFoldDB" id="A0A9W9YQD1"/>
<feature type="domain" description="CABIT" evidence="2">
    <location>
        <begin position="26"/>
        <end position="251"/>
    </location>
</feature>
<dbReference type="Pfam" id="PF12736">
    <property type="entry name" value="CABIT"/>
    <property type="match status" value="1"/>
</dbReference>
<accession>A0A9W9YQD1</accession>
<evidence type="ECO:0000313" key="3">
    <source>
        <dbReference type="EMBL" id="KAJ7360450.1"/>
    </source>
</evidence>
<feature type="region of interest" description="Disordered" evidence="1">
    <location>
        <begin position="360"/>
        <end position="482"/>
    </location>
</feature>
<sequence length="693" mass="78427">MDSPTRKAGATPVDLATFLQLHGSSLPRTVKLVDGFCGTNDGDTLEADQILVFYKVEMQKMIIALDQFNQELCVPRNSTNKVQLLPFEYHIEHSTVQELLTDHQTPYFRVLEGIPSLQISSETTLKLLSNRPIHDFLKCEVVDIYDAREVQLPLQLTGRFQPLFDAREYYLEEVLAQYQLPINIRFVPQSQANDDSCARPLSSLGNLHLVRETEVEMVFAASLGDQLLLNLFPRTLDINVSCGFKITAESSKKITECRKTLVTSEKTLKRLDRIANNSFYFTACPIRRFNFESLKPPSISIPKLKDRVVQAELLTKATPEVVTKRDHVQLASKSGRSLQYVLAANQENCEVEEIDNNSWSSDVFPPVSKATEKDSDAVPALPPKLRSSVRSPSTTANGAATQASTQSPCRPVPKPRTLKRLTVTKEEHQENVKACVGPLATQSQRANDLELSDKSESVPQSSACTDDDDDGDVDETCPELPPKPIFLTQRRIENEEEIYVSSSKEESPPPLPLRDFDDDCLAYSAVDITDWRAVEDRAWYTEVKDDGRVFKQYHFRNLDLSRICPPDESEGYLDMEGPGVDGKQHDQYIDPDESRIHEDLESPRLGEADREREGEAARNFERGESSEEDMPYEEIEGQETPRREHQSEENEVQLKKTKVENPQRILGVNRHSVLATQAHSHHTMQPRRFVKTT</sequence>
<feature type="region of interest" description="Disordered" evidence="1">
    <location>
        <begin position="569"/>
        <end position="588"/>
    </location>
</feature>
<feature type="compositionally biased region" description="Acidic residues" evidence="1">
    <location>
        <begin position="626"/>
        <end position="637"/>
    </location>
</feature>
<feature type="compositionally biased region" description="Polar residues" evidence="1">
    <location>
        <begin position="388"/>
        <end position="408"/>
    </location>
</feature>
<feature type="compositionally biased region" description="Basic and acidic residues" evidence="1">
    <location>
        <begin position="593"/>
        <end position="625"/>
    </location>
</feature>